<sequence>MTPPTTVQLAAQRLINFFENSQTKTGQALGVSQSVVSQWSTGVCGVSAGNAFKAEAVTKGAVKAWELCLDIPPPNPVQLAIPGTHSHAN</sequence>
<evidence type="ECO:0000313" key="1">
    <source>
        <dbReference type="EMBL" id="TPG76331.1"/>
    </source>
</evidence>
<protein>
    <recommendedName>
        <fullName evidence="3">Transcriptional regulator</fullName>
    </recommendedName>
</protein>
<dbReference type="Proteomes" id="UP000317933">
    <property type="component" value="Unassembled WGS sequence"/>
</dbReference>
<evidence type="ECO:0000313" key="2">
    <source>
        <dbReference type="Proteomes" id="UP000317933"/>
    </source>
</evidence>
<comment type="caution">
    <text evidence="1">The sequence shown here is derived from an EMBL/GenBank/DDBJ whole genome shotgun (WGS) entry which is preliminary data.</text>
</comment>
<dbReference type="SUPFAM" id="SSF47413">
    <property type="entry name" value="lambda repressor-like DNA-binding domains"/>
    <property type="match status" value="1"/>
</dbReference>
<accession>A0A502HNU7</accession>
<reference evidence="1 2" key="1">
    <citation type="journal article" date="2019" name="Environ. Microbiol.">
        <title>Species interactions and distinct microbial communities in high Arctic permafrost affected cryosols are associated with the CH4 and CO2 gas fluxes.</title>
        <authorList>
            <person name="Altshuler I."/>
            <person name="Hamel J."/>
            <person name="Turney S."/>
            <person name="Magnuson E."/>
            <person name="Levesque R."/>
            <person name="Greer C."/>
            <person name="Whyte L.G."/>
        </authorList>
    </citation>
    <scope>NUCLEOTIDE SEQUENCE [LARGE SCALE GENOMIC DNA]</scope>
    <source>
        <strain evidence="1 2">E3</strain>
    </source>
</reference>
<dbReference type="InterPro" id="IPR031856">
    <property type="entry name" value="YdaS_toxin-like"/>
</dbReference>
<dbReference type="Gene3D" id="1.10.260.40">
    <property type="entry name" value="lambda repressor-like DNA-binding domains"/>
    <property type="match status" value="1"/>
</dbReference>
<dbReference type="Pfam" id="PF15943">
    <property type="entry name" value="YdaS_toxin"/>
    <property type="match status" value="1"/>
</dbReference>
<dbReference type="RefSeq" id="WP_140668770.1">
    <property type="nucleotide sequence ID" value="NZ_RCZE01000008.1"/>
</dbReference>
<proteinExistence type="predicted"/>
<evidence type="ECO:0008006" key="3">
    <source>
        <dbReference type="Google" id="ProtNLM"/>
    </source>
</evidence>
<organism evidence="1 2">
    <name type="scientific">Pseudomonas arsenicoxydans</name>
    <dbReference type="NCBI Taxonomy" id="702115"/>
    <lineage>
        <taxon>Bacteria</taxon>
        <taxon>Pseudomonadati</taxon>
        <taxon>Pseudomonadota</taxon>
        <taxon>Gammaproteobacteria</taxon>
        <taxon>Pseudomonadales</taxon>
        <taxon>Pseudomonadaceae</taxon>
        <taxon>Pseudomonas</taxon>
    </lineage>
</organism>
<gene>
    <name evidence="1" type="ORF">EAH78_18385</name>
</gene>
<dbReference type="GO" id="GO:0003677">
    <property type="term" value="F:DNA binding"/>
    <property type="evidence" value="ECO:0007669"/>
    <property type="project" value="InterPro"/>
</dbReference>
<dbReference type="InterPro" id="IPR010982">
    <property type="entry name" value="Lambda_DNA-bd_dom_sf"/>
</dbReference>
<dbReference type="AlphaFoldDB" id="A0A502HNU7"/>
<name>A0A502HNU7_9PSED</name>
<dbReference type="EMBL" id="RCZE01000008">
    <property type="protein sequence ID" value="TPG76331.1"/>
    <property type="molecule type" value="Genomic_DNA"/>
</dbReference>